<reference evidence="5" key="3">
    <citation type="submission" date="2025-09" db="UniProtKB">
        <authorList>
            <consortium name="Ensembl"/>
        </authorList>
    </citation>
    <scope>IDENTIFICATION</scope>
</reference>
<dbReference type="PANTHER" id="PTHR15583">
    <property type="entry name" value="INTERLEUKIN-17 RECEPTOR"/>
    <property type="match status" value="1"/>
</dbReference>
<name>A0A8I5N7Y3_PAPAN</name>
<dbReference type="Pfam" id="PF16578">
    <property type="entry name" value="IL17R_fnIII_D2"/>
    <property type="match status" value="1"/>
</dbReference>
<organism evidence="5 6">
    <name type="scientific">Papio anubis</name>
    <name type="common">Olive baboon</name>
    <dbReference type="NCBI Taxonomy" id="9555"/>
    <lineage>
        <taxon>Eukaryota</taxon>
        <taxon>Metazoa</taxon>
        <taxon>Chordata</taxon>
        <taxon>Craniata</taxon>
        <taxon>Vertebrata</taxon>
        <taxon>Euteleostomi</taxon>
        <taxon>Mammalia</taxon>
        <taxon>Eutheria</taxon>
        <taxon>Euarchontoglires</taxon>
        <taxon>Primates</taxon>
        <taxon>Haplorrhini</taxon>
        <taxon>Catarrhini</taxon>
        <taxon>Cercopithecidae</taxon>
        <taxon>Cercopithecinae</taxon>
        <taxon>Papio</taxon>
    </lineage>
</organism>
<dbReference type="InterPro" id="IPR043046">
    <property type="entry name" value="IL17RA/B_FnIII-like_2_sf"/>
</dbReference>
<evidence type="ECO:0000256" key="3">
    <source>
        <dbReference type="ARBA" id="ARBA00022729"/>
    </source>
</evidence>
<evidence type="ECO:0000256" key="2">
    <source>
        <dbReference type="ARBA" id="ARBA00022475"/>
    </source>
</evidence>
<keyword evidence="2" id="KW-1003">Cell membrane</keyword>
<protein>
    <recommendedName>
        <fullName evidence="4">IL17RA/B N-terminal domain-containing protein</fullName>
    </recommendedName>
</protein>
<dbReference type="GO" id="GO:0030368">
    <property type="term" value="F:interleukin-17 receptor activity"/>
    <property type="evidence" value="ECO:0007669"/>
    <property type="project" value="InterPro"/>
</dbReference>
<dbReference type="PANTHER" id="PTHR15583:SF13">
    <property type="entry name" value="INTERLEUKIN-17 RECEPTOR A"/>
    <property type="match status" value="1"/>
</dbReference>
<dbReference type="Proteomes" id="UP000028761">
    <property type="component" value="Chromosome 16"/>
</dbReference>
<evidence type="ECO:0000313" key="5">
    <source>
        <dbReference type="Ensembl" id="ENSPANP00000052426.1"/>
    </source>
</evidence>
<reference evidence="5" key="2">
    <citation type="submission" date="2025-08" db="UniProtKB">
        <authorList>
            <consortium name="Ensembl"/>
        </authorList>
    </citation>
    <scope>IDENTIFICATION</scope>
</reference>
<keyword evidence="2" id="KW-0472">Membrane</keyword>
<dbReference type="FunFam" id="2.60.40.2160:FF:000001">
    <property type="entry name" value="Interleukin 17 receptor A"/>
    <property type="match status" value="1"/>
</dbReference>
<proteinExistence type="predicted"/>
<feature type="domain" description="IL17RA/B N-terminal" evidence="4">
    <location>
        <begin position="125"/>
        <end position="275"/>
    </location>
</feature>
<keyword evidence="6" id="KW-1185">Reference proteome</keyword>
<comment type="subcellular location">
    <subcellularLocation>
        <location evidence="1">Cell membrane</location>
        <topology evidence="1">Single-pass type I membrane protein</topology>
    </subcellularLocation>
</comment>
<sequence length="341" mass="38832">MFPNRSVTETVNIAPHPFRTSCSGVIQEGWKPRETKGPFSQDPPREPSQCLLKLSGPQLIAVPHKTPFPLPSTGLTPHPIPQKVRRASCVNSIPENEPAESIWPWRVNSSPFPTVITTLFFPQGLNCTVKNSTCLDDSWIHPRNLTPSSPKDLQIQLRFAHTQQGDLFPVAHIEWTLQTDASILYLEGAELSVLQLNTNERLCVKFEFLSKLRHHHKRWRFTFSHFVVDPDQEYEVTVHNLPKPIPDGDPNHQSKNFLVPDCEHTRMKVTTPCMSSGSLWDPNITVETLEAQQLRVGFTLWNESTHYQILLTSFPHMENHSCFEHMHHVPAVTLLFSTPLA</sequence>
<evidence type="ECO:0000313" key="6">
    <source>
        <dbReference type="Proteomes" id="UP000028761"/>
    </source>
</evidence>
<accession>A0A8I5N7Y3</accession>
<reference evidence="5 6" key="1">
    <citation type="submission" date="2012-03" db="EMBL/GenBank/DDBJ databases">
        <title>Whole Genome Assembly of Papio anubis.</title>
        <authorList>
            <person name="Liu Y.L."/>
            <person name="Abraham K.A."/>
            <person name="Akbar H.A."/>
            <person name="Ali S.A."/>
            <person name="Anosike U.A."/>
            <person name="Aqrawi P.A."/>
            <person name="Arias F.A."/>
            <person name="Attaway T.A."/>
            <person name="Awwad R.A."/>
            <person name="Babu C.B."/>
            <person name="Bandaranaike D.B."/>
            <person name="Battles P.B."/>
            <person name="Bell A.B."/>
            <person name="Beltran B.B."/>
            <person name="Berhane-Mersha D.B."/>
            <person name="Bess C.B."/>
            <person name="Bickham C.B."/>
            <person name="Bolden T.B."/>
            <person name="Carter K.C."/>
            <person name="Chau D.C."/>
            <person name="Chavez A.C."/>
            <person name="Clerc-Blankenburg K.C."/>
            <person name="Coyle M.C."/>
            <person name="Dao M.D."/>
            <person name="Davila M.L.D."/>
            <person name="Davy-Carroll L.D."/>
            <person name="Denson S.D."/>
            <person name="Dinh H.D."/>
            <person name="Fernandez S.F."/>
            <person name="Fernando P.F."/>
            <person name="Forbes L.F."/>
            <person name="Francis C.F."/>
            <person name="Francisco L.F."/>
            <person name="Fu Q.F."/>
            <person name="Garcia-Iii R.G."/>
            <person name="Garrett T.G."/>
            <person name="Gross S.G."/>
            <person name="Gubbala S.G."/>
            <person name="Hirani K.H."/>
            <person name="Hogues M.H."/>
            <person name="Hollins B.H."/>
            <person name="Jackson L.J."/>
            <person name="Javaid M.J."/>
            <person name="Jhangiani S.J."/>
            <person name="Johnson A.J."/>
            <person name="Johnson B.J."/>
            <person name="Jones J.J."/>
            <person name="Joshi V.J."/>
            <person name="Kalu J.K."/>
            <person name="Khan N.K."/>
            <person name="Korchina V.K."/>
            <person name="Kovar C.K."/>
            <person name="Lago L.L."/>
            <person name="Lara F.L."/>
            <person name="Le T.-K.L."/>
            <person name="Lee S.L."/>
            <person name="Legall-Iii F.L."/>
            <person name="Lemon S.L."/>
            <person name="Liu J.L."/>
            <person name="Liu Y.-S.L."/>
            <person name="Liyanage D.L."/>
            <person name="Lopez J.L."/>
            <person name="Lorensuhewa L.L."/>
            <person name="Mata R.M."/>
            <person name="Mathew T.M."/>
            <person name="Mercado C.M."/>
            <person name="Mercado I.M."/>
            <person name="Morales K.M."/>
            <person name="Morgan M.M."/>
            <person name="Munidasa M.M."/>
            <person name="Ngo D.N."/>
            <person name="Nguyen L.N."/>
            <person name="Nguyen T.N."/>
            <person name="Nguyen N.N."/>
            <person name="Obregon M.O."/>
            <person name="Okwuonu G.O."/>
            <person name="Ongeri F.O."/>
            <person name="Onwere C.O."/>
            <person name="Osifeso I.O."/>
            <person name="Parra A.P."/>
            <person name="Patil S.P."/>
            <person name="Perez A.P."/>
            <person name="Perez Y.P."/>
            <person name="Pham C.P."/>
            <person name="Pu L.-L.P."/>
            <person name="Puazo M.P."/>
            <person name="Quiroz J.Q."/>
            <person name="Rouhana J.R."/>
            <person name="Ruiz M.R."/>
            <person name="Ruiz S.-J.R."/>
            <person name="Saada N.S."/>
            <person name="Santibanez J.S."/>
            <person name="Scheel M.S."/>
            <person name="Schneider B.S."/>
            <person name="Simmons D.S."/>
            <person name="Sisson I.S."/>
            <person name="Tang L.-Y.T."/>
            <person name="Thornton R.T."/>
            <person name="Tisius J.T."/>
            <person name="Toledanes G.T."/>
            <person name="Trejos Z.T."/>
            <person name="Usmani K.U."/>
            <person name="Varghese R.V."/>
            <person name="Vattathil S.V."/>
            <person name="Vee V.V."/>
            <person name="Walker D.W."/>
            <person name="Weissenberger G.W."/>
            <person name="White C.W."/>
            <person name="Williams A.W."/>
            <person name="Woodworth J.W."/>
            <person name="Wright R.W."/>
            <person name="Zhu Y.Z."/>
            <person name="Han Y.H."/>
            <person name="Newsham I.N."/>
            <person name="Nazareth L.N."/>
            <person name="Worley K.W."/>
            <person name="Muzny D.M."/>
            <person name="Rogers J.R."/>
            <person name="Gibbs R.G."/>
        </authorList>
    </citation>
    <scope>NUCLEOTIDE SEQUENCE [LARGE SCALE GENOMIC DNA]</scope>
</reference>
<keyword evidence="3" id="KW-0732">Signal</keyword>
<dbReference type="AlphaFoldDB" id="A0A8I5N7Y3"/>
<dbReference type="GO" id="GO:0005886">
    <property type="term" value="C:plasma membrane"/>
    <property type="evidence" value="ECO:0007669"/>
    <property type="project" value="UniProtKB-SubCell"/>
</dbReference>
<dbReference type="Pfam" id="PF16556">
    <property type="entry name" value="IL17R_fnIII_D1"/>
    <property type="match status" value="1"/>
</dbReference>
<dbReference type="InterPro" id="IPR038683">
    <property type="entry name" value="IL17RA/B_FnIII-like_1_sf"/>
</dbReference>
<dbReference type="Gene3D" id="2.60.40.2160">
    <property type="entry name" value="Interleukin-17 receptor A/B, fibronectin-III-like domain 1"/>
    <property type="match status" value="1"/>
</dbReference>
<dbReference type="Ensembl" id="ENSPANT00000063093.1">
    <property type="protein sequence ID" value="ENSPANP00000052426.1"/>
    <property type="gene ID" value="ENSPANG00000044107.1"/>
</dbReference>
<dbReference type="GeneTree" id="ENSGT00940000159018"/>
<evidence type="ECO:0000256" key="1">
    <source>
        <dbReference type="ARBA" id="ARBA00004251"/>
    </source>
</evidence>
<dbReference type="InterPro" id="IPR039465">
    <property type="entry name" value="IL-17_rcpt-like"/>
</dbReference>
<dbReference type="Gene3D" id="2.60.40.2150">
    <property type="entry name" value="Interleukin-17 receptor A/B, fibronectin-III-like domain 2"/>
    <property type="match status" value="1"/>
</dbReference>
<evidence type="ECO:0000259" key="4">
    <source>
        <dbReference type="Pfam" id="PF16556"/>
    </source>
</evidence>
<dbReference type="InterPro" id="IPR032356">
    <property type="entry name" value="IL17R_A/B_N"/>
</dbReference>